<dbReference type="PROSITE" id="PS00798">
    <property type="entry name" value="ALDOKETO_REDUCTASE_1"/>
    <property type="match status" value="1"/>
</dbReference>
<dbReference type="PRINTS" id="PR00069">
    <property type="entry name" value="ALDKETRDTASE"/>
</dbReference>
<evidence type="ECO:0000259" key="7">
    <source>
        <dbReference type="Pfam" id="PF00248"/>
    </source>
</evidence>
<dbReference type="FunFam" id="3.20.20.100:FF:000015">
    <property type="entry name" value="Oxidoreductase, aldo/keto reductase family"/>
    <property type="match status" value="1"/>
</dbReference>
<feature type="active site" description="Proton donor" evidence="4">
    <location>
        <position position="51"/>
    </location>
</feature>
<dbReference type="PROSITE" id="PS00062">
    <property type="entry name" value="ALDOKETO_REDUCTASE_2"/>
    <property type="match status" value="1"/>
</dbReference>
<dbReference type="InterPro" id="IPR036812">
    <property type="entry name" value="NAD(P)_OxRdtase_dom_sf"/>
</dbReference>
<evidence type="ECO:0000256" key="6">
    <source>
        <dbReference type="PIRSR" id="PIRSR000097-3"/>
    </source>
</evidence>
<dbReference type="EMBL" id="CADCUD010000052">
    <property type="protein sequence ID" value="CAA9318588.1"/>
    <property type="molecule type" value="Genomic_DNA"/>
</dbReference>
<reference evidence="8" key="1">
    <citation type="submission" date="2020-02" db="EMBL/GenBank/DDBJ databases">
        <authorList>
            <person name="Meier V. D."/>
        </authorList>
    </citation>
    <scope>NUCLEOTIDE SEQUENCE</scope>
    <source>
        <strain evidence="8">AVDCRST_MAG46</strain>
    </source>
</reference>
<name>A0A6J4KZ52_9ACTN</name>
<evidence type="ECO:0000256" key="3">
    <source>
        <dbReference type="ARBA" id="ARBA00023002"/>
    </source>
</evidence>
<dbReference type="InterPro" id="IPR020471">
    <property type="entry name" value="AKR"/>
</dbReference>
<dbReference type="Gene3D" id="3.20.20.100">
    <property type="entry name" value="NADP-dependent oxidoreductase domain"/>
    <property type="match status" value="1"/>
</dbReference>
<dbReference type="PROSITE" id="PS00063">
    <property type="entry name" value="ALDOKETO_REDUCTASE_3"/>
    <property type="match status" value="1"/>
</dbReference>
<feature type="site" description="Lowers pKa of active site Tyr" evidence="6">
    <location>
        <position position="76"/>
    </location>
</feature>
<dbReference type="InterPro" id="IPR023210">
    <property type="entry name" value="NADP_OxRdtase_dom"/>
</dbReference>
<dbReference type="Pfam" id="PF00248">
    <property type="entry name" value="Aldo_ket_red"/>
    <property type="match status" value="1"/>
</dbReference>
<evidence type="ECO:0000256" key="5">
    <source>
        <dbReference type="PIRSR" id="PIRSR000097-2"/>
    </source>
</evidence>
<evidence type="ECO:0000256" key="4">
    <source>
        <dbReference type="PIRSR" id="PIRSR000097-1"/>
    </source>
</evidence>
<evidence type="ECO:0000256" key="2">
    <source>
        <dbReference type="ARBA" id="ARBA00022857"/>
    </source>
</evidence>
<evidence type="ECO:0000313" key="8">
    <source>
        <dbReference type="EMBL" id="CAA9318588.1"/>
    </source>
</evidence>
<proteinExistence type="inferred from homology"/>
<feature type="binding site" evidence="5">
    <location>
        <position position="109"/>
    </location>
    <ligand>
        <name>substrate</name>
    </ligand>
</feature>
<gene>
    <name evidence="8" type="ORF">AVDCRST_MAG46-681</name>
</gene>
<keyword evidence="3" id="KW-0560">Oxidoreductase</keyword>
<evidence type="ECO:0000256" key="1">
    <source>
        <dbReference type="ARBA" id="ARBA00007905"/>
    </source>
</evidence>
<organism evidence="8">
    <name type="scientific">uncultured Nocardioidaceae bacterium</name>
    <dbReference type="NCBI Taxonomy" id="253824"/>
    <lineage>
        <taxon>Bacteria</taxon>
        <taxon>Bacillati</taxon>
        <taxon>Actinomycetota</taxon>
        <taxon>Actinomycetes</taxon>
        <taxon>Propionibacteriales</taxon>
        <taxon>Nocardioidaceae</taxon>
        <taxon>environmental samples</taxon>
    </lineage>
</organism>
<dbReference type="InterPro" id="IPR018170">
    <property type="entry name" value="Aldo/ket_reductase_CS"/>
</dbReference>
<comment type="similarity">
    <text evidence="1">Belongs to the aldo/keto reductase family.</text>
</comment>
<keyword evidence="2" id="KW-0521">NADP</keyword>
<dbReference type="SUPFAM" id="SSF51430">
    <property type="entry name" value="NAD(P)-linked oxidoreductase"/>
    <property type="match status" value="1"/>
</dbReference>
<dbReference type="AlphaFoldDB" id="A0A6J4KZ52"/>
<feature type="domain" description="NADP-dependent oxidoreductase" evidence="7">
    <location>
        <begin position="27"/>
        <end position="261"/>
    </location>
</feature>
<dbReference type="PANTHER" id="PTHR43827:SF3">
    <property type="entry name" value="NADP-DEPENDENT OXIDOREDUCTASE DOMAIN-CONTAINING PROTEIN"/>
    <property type="match status" value="1"/>
</dbReference>
<accession>A0A6J4KZ52</accession>
<dbReference type="GO" id="GO:0016616">
    <property type="term" value="F:oxidoreductase activity, acting on the CH-OH group of donors, NAD or NADP as acceptor"/>
    <property type="evidence" value="ECO:0007669"/>
    <property type="project" value="UniProtKB-ARBA"/>
</dbReference>
<dbReference type="PANTHER" id="PTHR43827">
    <property type="entry name" value="2,5-DIKETO-D-GLUCONIC ACID REDUCTASE"/>
    <property type="match status" value="1"/>
</dbReference>
<sequence length="274" mass="29868">MASSPTLTLNNGVQIPQLGIGVYLVTGADVQPTVRTALEVGYRHIDTAAAYGNEDGVGKAIAESGIPRDELYVTTKLPNDDHGHADATKAFEQSLERLGLDYVDLYLIHWPCPAKDRYVETWQALEKLHADGRARCIGVSNFLPDHLRRLEAECTVVPAVNQVELHPTFAQSSLAQVHRELGIATESWSPLGVGADLDTPTVTEIATRLGRTPAQVVIRWHLQLGYVVIPKSATPERIAANFDVFDFELDDADMSAISALDADNRIGGHPDEVE</sequence>
<protein>
    <submittedName>
        <fullName evidence="8">Oxidoreductase of aldo/keto reductase family, subgroup 1</fullName>
    </submittedName>
</protein>
<dbReference type="PIRSF" id="PIRSF000097">
    <property type="entry name" value="AKR"/>
    <property type="match status" value="1"/>
</dbReference>